<sequence length="197" mass="22442">MPAIWPQGPHLRHCLQSTSSCRHESLATRPATKGQLDTGFPTFMIGAGAPLTMNVGRLTKYGKPYPQNETRLGPPVTLPSKGMGTMESKRMTLYDKACLHLTRFYEWNLPRQGSCWLIRWPGFSYFPRPTYAQLLTISFHLDHSYHIYDMDLDIRQGKRRSIYRHLIHPSIDKLIAPGGSLLSRIRSSFNILASCHS</sequence>
<dbReference type="AlphaFoldDB" id="A0A4Y7TZB9"/>
<reference evidence="1 2" key="1">
    <citation type="journal article" date="2019" name="Nat. Ecol. Evol.">
        <title>Megaphylogeny resolves global patterns of mushroom evolution.</title>
        <authorList>
            <person name="Varga T."/>
            <person name="Krizsan K."/>
            <person name="Foldi C."/>
            <person name="Dima B."/>
            <person name="Sanchez-Garcia M."/>
            <person name="Sanchez-Ramirez S."/>
            <person name="Szollosi G.J."/>
            <person name="Szarkandi J.G."/>
            <person name="Papp V."/>
            <person name="Albert L."/>
            <person name="Andreopoulos W."/>
            <person name="Angelini C."/>
            <person name="Antonin V."/>
            <person name="Barry K.W."/>
            <person name="Bougher N.L."/>
            <person name="Buchanan P."/>
            <person name="Buyck B."/>
            <person name="Bense V."/>
            <person name="Catcheside P."/>
            <person name="Chovatia M."/>
            <person name="Cooper J."/>
            <person name="Damon W."/>
            <person name="Desjardin D."/>
            <person name="Finy P."/>
            <person name="Geml J."/>
            <person name="Haridas S."/>
            <person name="Hughes K."/>
            <person name="Justo A."/>
            <person name="Karasinski D."/>
            <person name="Kautmanova I."/>
            <person name="Kiss B."/>
            <person name="Kocsube S."/>
            <person name="Kotiranta H."/>
            <person name="LaButti K.M."/>
            <person name="Lechner B.E."/>
            <person name="Liimatainen K."/>
            <person name="Lipzen A."/>
            <person name="Lukacs Z."/>
            <person name="Mihaltcheva S."/>
            <person name="Morgado L.N."/>
            <person name="Niskanen T."/>
            <person name="Noordeloos M.E."/>
            <person name="Ohm R.A."/>
            <person name="Ortiz-Santana B."/>
            <person name="Ovrebo C."/>
            <person name="Racz N."/>
            <person name="Riley R."/>
            <person name="Savchenko A."/>
            <person name="Shiryaev A."/>
            <person name="Soop K."/>
            <person name="Spirin V."/>
            <person name="Szebenyi C."/>
            <person name="Tomsovsky M."/>
            <person name="Tulloss R.E."/>
            <person name="Uehling J."/>
            <person name="Grigoriev I.V."/>
            <person name="Vagvolgyi C."/>
            <person name="Papp T."/>
            <person name="Martin F.M."/>
            <person name="Miettinen O."/>
            <person name="Hibbett D.S."/>
            <person name="Nagy L.G."/>
        </authorList>
    </citation>
    <scope>NUCLEOTIDE SEQUENCE [LARGE SCALE GENOMIC DNA]</scope>
    <source>
        <strain evidence="1 2">FP101781</strain>
    </source>
</reference>
<evidence type="ECO:0000313" key="1">
    <source>
        <dbReference type="EMBL" id="TEB39351.1"/>
    </source>
</evidence>
<comment type="caution">
    <text evidence="1">The sequence shown here is derived from an EMBL/GenBank/DDBJ whole genome shotgun (WGS) entry which is preliminary data.</text>
</comment>
<organism evidence="1 2">
    <name type="scientific">Coprinellus micaceus</name>
    <name type="common">Glistening ink-cap mushroom</name>
    <name type="synonym">Coprinus micaceus</name>
    <dbReference type="NCBI Taxonomy" id="71717"/>
    <lineage>
        <taxon>Eukaryota</taxon>
        <taxon>Fungi</taxon>
        <taxon>Dikarya</taxon>
        <taxon>Basidiomycota</taxon>
        <taxon>Agaricomycotina</taxon>
        <taxon>Agaricomycetes</taxon>
        <taxon>Agaricomycetidae</taxon>
        <taxon>Agaricales</taxon>
        <taxon>Agaricineae</taxon>
        <taxon>Psathyrellaceae</taxon>
        <taxon>Coprinellus</taxon>
    </lineage>
</organism>
<gene>
    <name evidence="1" type="ORF">FA13DRAFT_470564</name>
</gene>
<dbReference type="Proteomes" id="UP000298030">
    <property type="component" value="Unassembled WGS sequence"/>
</dbReference>
<evidence type="ECO:0000313" key="2">
    <source>
        <dbReference type="Proteomes" id="UP000298030"/>
    </source>
</evidence>
<keyword evidence="2" id="KW-1185">Reference proteome</keyword>
<name>A0A4Y7TZB9_COPMI</name>
<accession>A0A4Y7TZB9</accession>
<protein>
    <submittedName>
        <fullName evidence="1">Uncharacterized protein</fullName>
    </submittedName>
</protein>
<dbReference type="EMBL" id="QPFP01000002">
    <property type="protein sequence ID" value="TEB39351.1"/>
    <property type="molecule type" value="Genomic_DNA"/>
</dbReference>
<proteinExistence type="predicted"/>